<dbReference type="AlphaFoldDB" id="A0A4Y3R468"/>
<organism evidence="2 3">
    <name type="scientific">Streptomyces cacaoi</name>
    <dbReference type="NCBI Taxonomy" id="1898"/>
    <lineage>
        <taxon>Bacteria</taxon>
        <taxon>Bacillati</taxon>
        <taxon>Actinomycetota</taxon>
        <taxon>Actinomycetes</taxon>
        <taxon>Kitasatosporales</taxon>
        <taxon>Streptomycetaceae</taxon>
        <taxon>Streptomyces</taxon>
    </lineage>
</organism>
<gene>
    <name evidence="2" type="ORF">SCA03_48950</name>
</gene>
<proteinExistence type="predicted"/>
<reference evidence="2 3" key="1">
    <citation type="submission" date="2019-06" db="EMBL/GenBank/DDBJ databases">
        <title>Whole genome shotgun sequence of Streptomyces cacaoi subsp. cacaoi NBRC 12748.</title>
        <authorList>
            <person name="Hosoyama A."/>
            <person name="Uohara A."/>
            <person name="Ohji S."/>
            <person name="Ichikawa N."/>
        </authorList>
    </citation>
    <scope>NUCLEOTIDE SEQUENCE [LARGE SCALE GENOMIC DNA]</scope>
    <source>
        <strain evidence="2 3">NBRC 12748</strain>
    </source>
</reference>
<sequence length="219" mass="23227">MPAAQPSRPERPERPARPEQPEGPERPNQREQAGQAEQPTRSEGPAQPEGPERPAQPELPVPVTFRLPEGWRPVDPARAGASGVAFAALAPGPDAGFTANITADGEYRPDAAPLTDIAEESVRRLHEVAESVRVVDRREAGSPEAPALTQIVSFSAVTGGVRRDLVQAQVHLALLDEAEPGRRVVLRLVLTATPDGAGAVLDDFQEFVATVRPDTGSGA</sequence>
<evidence type="ECO:0000256" key="1">
    <source>
        <dbReference type="SAM" id="MobiDB-lite"/>
    </source>
</evidence>
<dbReference type="Proteomes" id="UP000319210">
    <property type="component" value="Unassembled WGS sequence"/>
</dbReference>
<evidence type="ECO:0000313" key="2">
    <source>
        <dbReference type="EMBL" id="GEB52344.1"/>
    </source>
</evidence>
<evidence type="ECO:0000313" key="3">
    <source>
        <dbReference type="Proteomes" id="UP000319210"/>
    </source>
</evidence>
<comment type="caution">
    <text evidence="2">The sequence shown here is derived from an EMBL/GenBank/DDBJ whole genome shotgun (WGS) entry which is preliminary data.</text>
</comment>
<feature type="region of interest" description="Disordered" evidence="1">
    <location>
        <begin position="1"/>
        <end position="64"/>
    </location>
</feature>
<dbReference type="Gene3D" id="3.40.1000.10">
    <property type="entry name" value="Mog1/PsbP, alpha/beta/alpha sandwich"/>
    <property type="match status" value="1"/>
</dbReference>
<protein>
    <recommendedName>
        <fullName evidence="4">Lipoprotein</fullName>
    </recommendedName>
</protein>
<name>A0A4Y3R468_STRCI</name>
<accession>A0A4Y3R468</accession>
<keyword evidence="3" id="KW-1185">Reference proteome</keyword>
<evidence type="ECO:0008006" key="4">
    <source>
        <dbReference type="Google" id="ProtNLM"/>
    </source>
</evidence>
<dbReference type="EMBL" id="BJMM01000030">
    <property type="protein sequence ID" value="GEB52344.1"/>
    <property type="molecule type" value="Genomic_DNA"/>
</dbReference>
<feature type="compositionally biased region" description="Basic and acidic residues" evidence="1">
    <location>
        <begin position="8"/>
        <end position="29"/>
    </location>
</feature>